<evidence type="ECO:0000256" key="4">
    <source>
        <dbReference type="SAM" id="SignalP"/>
    </source>
</evidence>
<dbReference type="InterPro" id="IPR041700">
    <property type="entry name" value="OMP_b-brl_3"/>
</dbReference>
<dbReference type="RefSeq" id="WP_181885711.1">
    <property type="nucleotide sequence ID" value="NZ_CP059472.1"/>
</dbReference>
<organism evidence="7 8">
    <name type="scientific">Marnyiella aurantia</name>
    <dbReference type="NCBI Taxonomy" id="2758037"/>
    <lineage>
        <taxon>Bacteria</taxon>
        <taxon>Pseudomonadati</taxon>
        <taxon>Bacteroidota</taxon>
        <taxon>Flavobacteriia</taxon>
        <taxon>Flavobacteriales</taxon>
        <taxon>Weeksellaceae</taxon>
        <taxon>Marnyiella</taxon>
    </lineage>
</organism>
<evidence type="ECO:0000259" key="5">
    <source>
        <dbReference type="Pfam" id="PF14905"/>
    </source>
</evidence>
<evidence type="ECO:0000313" key="9">
    <source>
        <dbReference type="Proteomes" id="UP000539710"/>
    </source>
</evidence>
<reference evidence="6" key="3">
    <citation type="submission" date="2020-07" db="EMBL/GenBank/DDBJ databases">
        <authorList>
            <person name="Yang C."/>
        </authorList>
    </citation>
    <scope>NUCLEOTIDE SEQUENCE</scope>
    <source>
        <strain evidence="6">Cx-624</strain>
    </source>
</reference>
<dbReference type="Proteomes" id="UP000539710">
    <property type="component" value="Unassembled WGS sequence"/>
</dbReference>
<accession>A0A7D7QYS1</accession>
<dbReference type="Proteomes" id="UP000515349">
    <property type="component" value="Chromosome"/>
</dbReference>
<keyword evidence="3" id="KW-0998">Cell outer membrane</keyword>
<feature type="chain" id="PRO_5044656367" evidence="4">
    <location>
        <begin position="24"/>
        <end position="719"/>
    </location>
</feature>
<dbReference type="PANTHER" id="PTHR40980:SF3">
    <property type="entry name" value="TONB-DEPENDENT RECEPTOR-LIKE BETA-BARREL DOMAIN-CONTAINING PROTEIN"/>
    <property type="match status" value="1"/>
</dbReference>
<dbReference type="KEGG" id="cbau:H1R16_03075"/>
<feature type="signal peptide" evidence="4">
    <location>
        <begin position="1"/>
        <end position="23"/>
    </location>
</feature>
<evidence type="ECO:0000256" key="2">
    <source>
        <dbReference type="ARBA" id="ARBA00023136"/>
    </source>
</evidence>
<evidence type="ECO:0000313" key="6">
    <source>
        <dbReference type="EMBL" id="MBA5245583.1"/>
    </source>
</evidence>
<evidence type="ECO:0000256" key="1">
    <source>
        <dbReference type="ARBA" id="ARBA00004442"/>
    </source>
</evidence>
<dbReference type="InterPro" id="IPR036942">
    <property type="entry name" value="Beta-barrel_TonB_sf"/>
</dbReference>
<dbReference type="Pfam" id="PF14905">
    <property type="entry name" value="OMP_b-brl_3"/>
    <property type="match status" value="1"/>
</dbReference>
<comment type="subcellular location">
    <subcellularLocation>
        <location evidence="1">Cell outer membrane</location>
    </subcellularLocation>
</comment>
<feature type="domain" description="Outer membrane protein beta-barrel" evidence="5">
    <location>
        <begin position="295"/>
        <end position="690"/>
    </location>
</feature>
<name>A0A7D7QYS1_9FLAO</name>
<protein>
    <submittedName>
        <fullName evidence="7">TonB-dependent receptor</fullName>
    </submittedName>
</protein>
<gene>
    <name evidence="7" type="ORF">H1R16_03075</name>
    <name evidence="6" type="ORF">H2507_00200</name>
</gene>
<dbReference type="Gene3D" id="2.40.170.20">
    <property type="entry name" value="TonB-dependent receptor, beta-barrel domain"/>
    <property type="match status" value="1"/>
</dbReference>
<evidence type="ECO:0000313" key="7">
    <source>
        <dbReference type="EMBL" id="QMS99006.1"/>
    </source>
</evidence>
<keyword evidence="4" id="KW-0732">Signal</keyword>
<reference evidence="7 8" key="1">
    <citation type="submission" date="2020-07" db="EMBL/GenBank/DDBJ databases">
        <title>Chryseobacterium sp.cx-624.</title>
        <authorList>
            <person name="Yang C."/>
        </authorList>
    </citation>
    <scope>NUCLEOTIDE SEQUENCE [LARGE SCALE GENOMIC DNA]</scope>
    <source>
        <strain evidence="8">cx-624</strain>
        <strain evidence="7">Cx-624</strain>
    </source>
</reference>
<evidence type="ECO:0000256" key="3">
    <source>
        <dbReference type="ARBA" id="ARBA00023237"/>
    </source>
</evidence>
<evidence type="ECO:0000313" key="8">
    <source>
        <dbReference type="Proteomes" id="UP000515349"/>
    </source>
</evidence>
<dbReference type="AlphaFoldDB" id="A0A7D7QYS1"/>
<dbReference type="GO" id="GO:0009279">
    <property type="term" value="C:cell outer membrane"/>
    <property type="evidence" value="ECO:0007669"/>
    <property type="project" value="UniProtKB-SubCell"/>
</dbReference>
<keyword evidence="7" id="KW-0675">Receptor</keyword>
<keyword evidence="2" id="KW-0472">Membrane</keyword>
<dbReference type="SUPFAM" id="SSF56935">
    <property type="entry name" value="Porins"/>
    <property type="match status" value="1"/>
</dbReference>
<dbReference type="EMBL" id="JACEUX010000001">
    <property type="protein sequence ID" value="MBA5245583.1"/>
    <property type="molecule type" value="Genomic_DNA"/>
</dbReference>
<sequence>MKKKLFAAILLCGILASAQETVADTVQTKSIEEVVVIARKPTIESKADRTVFNVANSSILTGNSTWDVLRMTPLVNIDNNDNVQAEGNAVTVYINDRKSVFTGKELKEYLKTIAADNLMKIEVITTPSAKYETGGAVINIVLKRSENEGIKGSVSLGNSQSFKNSQSSNANLNYHRKGFTQSLSGSFNNTNSVNESFNENFIYADNSLTRISAENNSHGKSPSATSTTELELDEKNNVGLVAQYYGSKNSYDAVADGQYFLNDVLQNSYTNNINANGSSLFAGSNLFYKYYDKVKNRILDINTGINYSGNESTRIQSTLWDPAGYEGIKTVSENLNREYYVKLDYSQPVDKDGNLLEFGGKMNFRNNVMPFDYFNQQSSAWIPDNTRTNTFRYEENLNSLYANFSKTFFKKLETRIGLRYEHINFTVKQDVGAVERTDSYGALLPDLLVKYSFNENYNLTATYKHSLWRPWFTEFNPFLMPSDNGIYQRGNMELEPNPNDRFGLKLGLYKKYFLSANFNSTNQDYWTSYTVEDGKTIMMPATFYGRVNNYSLYANTNQNFLKNKLNVNFNLGLTYVDNSDFRQRNNFVGLQDYITNFSGSTNFSYTNLFSKNININGWMGLHSQNWGNSMGNKMNFFHSFGATKLFPATQMEAGIRFNNIFRRPGNDFITYSPIGTFRSVNKWDWYGAHLTFVKRFGNQKVKESSKTNVEKESGGGKGQ</sequence>
<keyword evidence="9" id="KW-1185">Reference proteome</keyword>
<reference evidence="9" key="2">
    <citation type="submission" date="2020-07" db="EMBL/GenBank/DDBJ databases">
        <title>Flavobacterium sp. xlx-214.</title>
        <authorList>
            <person name="Yang C."/>
        </authorList>
    </citation>
    <scope>NUCLEOTIDE SEQUENCE [LARGE SCALE GENOMIC DNA]</scope>
    <source>
        <strain evidence="9">CX-624</strain>
    </source>
</reference>
<dbReference type="EMBL" id="CP059472">
    <property type="protein sequence ID" value="QMS99006.1"/>
    <property type="molecule type" value="Genomic_DNA"/>
</dbReference>
<proteinExistence type="predicted"/>
<dbReference type="PANTHER" id="PTHR40980">
    <property type="entry name" value="PLUG DOMAIN-CONTAINING PROTEIN"/>
    <property type="match status" value="1"/>
</dbReference>